<feature type="domain" description="FlgD Tudor-like" evidence="7">
    <location>
        <begin position="90"/>
        <end position="224"/>
    </location>
</feature>
<dbReference type="Pfam" id="PF03963">
    <property type="entry name" value="FlgD"/>
    <property type="match status" value="1"/>
</dbReference>
<evidence type="ECO:0000259" key="6">
    <source>
        <dbReference type="Pfam" id="PF13860"/>
    </source>
</evidence>
<gene>
    <name evidence="8" type="ORF">GWK36_08265</name>
</gene>
<organism evidence="8 9">
    <name type="scientific">Caldichromatium japonicum</name>
    <dbReference type="NCBI Taxonomy" id="2699430"/>
    <lineage>
        <taxon>Bacteria</taxon>
        <taxon>Pseudomonadati</taxon>
        <taxon>Pseudomonadota</taxon>
        <taxon>Gammaproteobacteria</taxon>
        <taxon>Chromatiales</taxon>
        <taxon>Chromatiaceae</taxon>
        <taxon>Caldichromatium</taxon>
    </lineage>
</organism>
<dbReference type="InterPro" id="IPR005648">
    <property type="entry name" value="FlgD"/>
</dbReference>
<dbReference type="InterPro" id="IPR025965">
    <property type="entry name" value="FlgD/Vpr_Ig-like"/>
</dbReference>
<evidence type="ECO:0000313" key="9">
    <source>
        <dbReference type="Proteomes" id="UP000502699"/>
    </source>
</evidence>
<dbReference type="EMBL" id="CP048029">
    <property type="protein sequence ID" value="QIK37979.1"/>
    <property type="molecule type" value="Genomic_DNA"/>
</dbReference>
<proteinExistence type="inferred from homology"/>
<name>A0A6G7VD49_9GAMM</name>
<reference evidence="9" key="1">
    <citation type="submission" date="2020-01" db="EMBL/GenBank/DDBJ databases">
        <title>Caldichromatium gen. nov., sp. nov., a thermophilic purple sulfur bacterium member of the family Chromatiaceae isolated from Nakabusa hot spring, Japan.</title>
        <authorList>
            <person name="Saini M.K."/>
            <person name="Hanada S."/>
            <person name="Tank M."/>
        </authorList>
    </citation>
    <scope>NUCLEOTIDE SEQUENCE [LARGE SCALE GENOMIC DNA]</scope>
    <source>
        <strain evidence="9">No.7</strain>
    </source>
</reference>
<dbReference type="AlphaFoldDB" id="A0A6G7VD49"/>
<protein>
    <recommendedName>
        <fullName evidence="2 5">Basal-body rod modification protein FlgD</fullName>
    </recommendedName>
</protein>
<dbReference type="KEGG" id="cjap:GWK36_08265"/>
<keyword evidence="8" id="KW-0969">Cilium</keyword>
<evidence type="ECO:0000256" key="2">
    <source>
        <dbReference type="ARBA" id="ARBA00016013"/>
    </source>
</evidence>
<dbReference type="Proteomes" id="UP000502699">
    <property type="component" value="Chromosome"/>
</dbReference>
<dbReference type="Gene3D" id="2.30.30.910">
    <property type="match status" value="1"/>
</dbReference>
<dbReference type="GO" id="GO:0044781">
    <property type="term" value="P:bacterial-type flagellum organization"/>
    <property type="evidence" value="ECO:0007669"/>
    <property type="project" value="UniProtKB-UniRule"/>
</dbReference>
<sequence>MTELSSDYLKSLGLTAYGSGSTTGSTKKSDELGQEDFLKLMITQLTYQDPTNPVKNEDFVAQMAQFSAVTGIQELKSSFESLSQTMLQGQALNAATLVGKKVLVPASKIELGEGQGVSGAIDLKDSANRVKIEIYDANGQLVQTLDLGSLNAGIQDFTWDGKLANGSTAPAGIYEFKVSAQVNGKTQALSANLYGQVRSVSAESSATGLMLDVQGIGSVSFSDVLRVSG</sequence>
<dbReference type="Gene3D" id="2.60.40.4070">
    <property type="match status" value="1"/>
</dbReference>
<dbReference type="RefSeq" id="WP_166270742.1">
    <property type="nucleotide sequence ID" value="NZ_CP048029.1"/>
</dbReference>
<comment type="similarity">
    <text evidence="1 5">Belongs to the FlgD family.</text>
</comment>
<evidence type="ECO:0000256" key="5">
    <source>
        <dbReference type="RuleBase" id="RU362076"/>
    </source>
</evidence>
<accession>A0A6G7VD49</accession>
<dbReference type="Pfam" id="PF13860">
    <property type="entry name" value="FlgD_ig"/>
    <property type="match status" value="1"/>
</dbReference>
<evidence type="ECO:0000256" key="3">
    <source>
        <dbReference type="ARBA" id="ARBA00022795"/>
    </source>
</evidence>
<comment type="function">
    <text evidence="4 5">Required for flagellar hook formation. May act as a scaffolding protein.</text>
</comment>
<feature type="domain" description="FlgD/Vpr Ig-like" evidence="6">
    <location>
        <begin position="113"/>
        <end position="181"/>
    </location>
</feature>
<evidence type="ECO:0000256" key="4">
    <source>
        <dbReference type="ARBA" id="ARBA00024746"/>
    </source>
</evidence>
<keyword evidence="8" id="KW-0282">Flagellum</keyword>
<dbReference type="InterPro" id="IPR025963">
    <property type="entry name" value="FLgD_Tudor"/>
</dbReference>
<keyword evidence="8" id="KW-0966">Cell projection</keyword>
<evidence type="ECO:0000313" key="8">
    <source>
        <dbReference type="EMBL" id="QIK37979.1"/>
    </source>
</evidence>
<evidence type="ECO:0000256" key="1">
    <source>
        <dbReference type="ARBA" id="ARBA00010577"/>
    </source>
</evidence>
<evidence type="ECO:0000259" key="7">
    <source>
        <dbReference type="Pfam" id="PF13861"/>
    </source>
</evidence>
<dbReference type="Pfam" id="PF13861">
    <property type="entry name" value="FLgD_tudor"/>
    <property type="match status" value="1"/>
</dbReference>
<keyword evidence="9" id="KW-1185">Reference proteome</keyword>
<keyword evidence="3 5" id="KW-1005">Bacterial flagellum biogenesis</keyword>